<feature type="compositionally biased region" description="Polar residues" evidence="1">
    <location>
        <begin position="597"/>
        <end position="612"/>
    </location>
</feature>
<accession>A0A420ILK5</accession>
<feature type="region of interest" description="Disordered" evidence="1">
    <location>
        <begin position="9"/>
        <end position="45"/>
    </location>
</feature>
<evidence type="ECO:0000256" key="1">
    <source>
        <dbReference type="SAM" id="MobiDB-lite"/>
    </source>
</evidence>
<evidence type="ECO:0000313" key="2">
    <source>
        <dbReference type="EMBL" id="RKF75403.1"/>
    </source>
</evidence>
<feature type="compositionally biased region" description="Polar residues" evidence="1">
    <location>
        <begin position="253"/>
        <end position="268"/>
    </location>
</feature>
<feature type="region of interest" description="Disordered" evidence="1">
    <location>
        <begin position="252"/>
        <end position="357"/>
    </location>
</feature>
<dbReference type="EMBL" id="MCBS01023433">
    <property type="protein sequence ID" value="RKF75403.1"/>
    <property type="molecule type" value="Genomic_DNA"/>
</dbReference>
<comment type="caution">
    <text evidence="2">The sequence shown here is derived from an EMBL/GenBank/DDBJ whole genome shotgun (WGS) entry which is preliminary data.</text>
</comment>
<dbReference type="Proteomes" id="UP000285326">
    <property type="component" value="Unassembled WGS sequence"/>
</dbReference>
<evidence type="ECO:0000313" key="3">
    <source>
        <dbReference type="Proteomes" id="UP000285326"/>
    </source>
</evidence>
<gene>
    <name evidence="2" type="ORF">GcM1_234086</name>
</gene>
<feature type="compositionally biased region" description="Basic and acidic residues" evidence="1">
    <location>
        <begin position="338"/>
        <end position="357"/>
    </location>
</feature>
<name>A0A420ILK5_9PEZI</name>
<feature type="region of interest" description="Disordered" evidence="1">
    <location>
        <begin position="590"/>
        <end position="612"/>
    </location>
</feature>
<feature type="compositionally biased region" description="Polar residues" evidence="1">
    <location>
        <begin position="276"/>
        <end position="287"/>
    </location>
</feature>
<sequence length="725" mass="81684">MGLIWKNLLPIPSTKRDQQSKKTQGHSYDLSRPSSPPIRGKTPYLGNRQIKLGGIAIRNLNQTQDGNKSVDTLSDSTIRFKCASPDDFQVLHMIDSWSSASSDPSNRRKRQIWRSSLRDIRSSRPNTSTSYSSGALRRPLTEHIKDLKQNELPFSDLLSKKRRSSVQQNYSIDLLEAYKTINPSKEVLQAREQAIGMRNYGEDVANRNMIQEIKVENLENAQEPNAYTKSSELKFAKVIHLVKNVANIIDADQPSSQNNGNKRITTPENLVKPFANPSSYPLQSFITRKNDPPRPTTASARLDLTKIHPSPESVPFVHKKVLEDDENSSRNFDNSKSLPDDRNTPLKARENEEIKGDKINLRRHSLSTSASSKFTPCLDQDSKDSRKYLRPITPCIIKTSITASPKLGSKDTFLRKFTDEPETVRPSTGDKDTMGKGTVNNIVKSRSAIKLERNNFNILKRARSNVSSKSLEHGTAQQQPLRRNIETSSLKENLKPSTCVRELNPIIEETFSTKNPLYDFKVGKKISRPQSRQETHKVPQDTMAASAPIIPFNRNQLLYKSQNYSLTGIQVDNIDSTDLSTISITREKKLNHRKSKNGSQKPTTLFRSTSKGKLSPQIENLNNYIENEIIYGTPHVWNSSTTARVNRENLENFHGVDESSVIRPTSFISYYDSDDSDFFDQDKVKSTTDGEELLFGDICNFGGMLPGLWIEHPVSRTGSSSGSPS</sequence>
<dbReference type="AlphaFoldDB" id="A0A420ILK5"/>
<reference evidence="2 3" key="1">
    <citation type="journal article" date="2018" name="BMC Genomics">
        <title>Comparative genome analyses reveal sequence features reflecting distinct modes of host-adaptation between dicot and monocot powdery mildew.</title>
        <authorList>
            <person name="Wu Y."/>
            <person name="Ma X."/>
            <person name="Pan Z."/>
            <person name="Kale S.D."/>
            <person name="Song Y."/>
            <person name="King H."/>
            <person name="Zhang Q."/>
            <person name="Presley C."/>
            <person name="Deng X."/>
            <person name="Wei C.I."/>
            <person name="Xiao S."/>
        </authorList>
    </citation>
    <scope>NUCLEOTIDE SEQUENCE [LARGE SCALE GENOMIC DNA]</scope>
    <source>
        <strain evidence="2">UMSG1</strain>
    </source>
</reference>
<proteinExistence type="predicted"/>
<organism evidence="2 3">
    <name type="scientific">Golovinomyces cichoracearum</name>
    <dbReference type="NCBI Taxonomy" id="62708"/>
    <lineage>
        <taxon>Eukaryota</taxon>
        <taxon>Fungi</taxon>
        <taxon>Dikarya</taxon>
        <taxon>Ascomycota</taxon>
        <taxon>Pezizomycotina</taxon>
        <taxon>Leotiomycetes</taxon>
        <taxon>Erysiphales</taxon>
        <taxon>Erysiphaceae</taxon>
        <taxon>Golovinomyces</taxon>
    </lineage>
</organism>
<feature type="region of interest" description="Disordered" evidence="1">
    <location>
        <begin position="465"/>
        <end position="484"/>
    </location>
</feature>
<protein>
    <submittedName>
        <fullName evidence="2">Uncharacterized protein</fullName>
    </submittedName>
</protein>